<dbReference type="Proteomes" id="UP001057455">
    <property type="component" value="Unassembled WGS sequence"/>
</dbReference>
<organism evidence="2 3">
    <name type="scientific">Babesia ovis</name>
    <dbReference type="NCBI Taxonomy" id="5869"/>
    <lineage>
        <taxon>Eukaryota</taxon>
        <taxon>Sar</taxon>
        <taxon>Alveolata</taxon>
        <taxon>Apicomplexa</taxon>
        <taxon>Aconoidasida</taxon>
        <taxon>Piroplasmida</taxon>
        <taxon>Babesiidae</taxon>
        <taxon>Babesia</taxon>
    </lineage>
</organism>
<feature type="signal peptide" evidence="1">
    <location>
        <begin position="1"/>
        <end position="26"/>
    </location>
</feature>
<gene>
    <name evidence="2" type="ORF">BaOVIS_007080</name>
</gene>
<evidence type="ECO:0000313" key="2">
    <source>
        <dbReference type="EMBL" id="GFE53304.1"/>
    </source>
</evidence>
<feature type="chain" id="PRO_5040785531" evidence="1">
    <location>
        <begin position="27"/>
        <end position="71"/>
    </location>
</feature>
<keyword evidence="3" id="KW-1185">Reference proteome</keyword>
<evidence type="ECO:0000256" key="1">
    <source>
        <dbReference type="SAM" id="SignalP"/>
    </source>
</evidence>
<evidence type="ECO:0000313" key="3">
    <source>
        <dbReference type="Proteomes" id="UP001057455"/>
    </source>
</evidence>
<accession>A0A9W5TCT4</accession>
<sequence length="71" mass="8123">MTIKGTIIKLWAPIAILSLMAVSAESKLFGYFRGECDALCKQCKYECEARFKAGTFKRWMCKGKCRFNTTK</sequence>
<keyword evidence="1" id="KW-0732">Signal</keyword>
<reference evidence="2" key="1">
    <citation type="submission" date="2019-12" db="EMBL/GenBank/DDBJ databases">
        <title>Genome sequence of Babesia ovis.</title>
        <authorList>
            <person name="Yamagishi J."/>
            <person name="Sevinc F."/>
            <person name="Xuan X."/>
        </authorList>
    </citation>
    <scope>NUCLEOTIDE SEQUENCE</scope>
    <source>
        <strain evidence="2">Selcuk</strain>
    </source>
</reference>
<dbReference type="AlphaFoldDB" id="A0A9W5TCT4"/>
<dbReference type="EMBL" id="BLIY01000006">
    <property type="protein sequence ID" value="GFE53304.1"/>
    <property type="molecule type" value="Genomic_DNA"/>
</dbReference>
<protein>
    <submittedName>
        <fullName evidence="2">Uncharacterized protein</fullName>
    </submittedName>
</protein>
<dbReference type="OrthoDB" id="366084at2759"/>
<proteinExistence type="predicted"/>
<name>A0A9W5TCT4_BABOV</name>
<comment type="caution">
    <text evidence="2">The sequence shown here is derived from an EMBL/GenBank/DDBJ whole genome shotgun (WGS) entry which is preliminary data.</text>
</comment>